<reference evidence="1" key="1">
    <citation type="submission" date="2019-08" db="EMBL/GenBank/DDBJ databases">
        <authorList>
            <person name="Kucharzyk K."/>
            <person name="Murdoch R.W."/>
            <person name="Higgins S."/>
            <person name="Loffler F."/>
        </authorList>
    </citation>
    <scope>NUCLEOTIDE SEQUENCE</scope>
</reference>
<dbReference type="AlphaFoldDB" id="A0A645H7Q2"/>
<dbReference type="EMBL" id="VSSQ01084233">
    <property type="protein sequence ID" value="MPN32304.1"/>
    <property type="molecule type" value="Genomic_DNA"/>
</dbReference>
<sequence>MNARLFLTCGKKGGLIHEVFQVSSRKSAACLGHIRKAYIVGEGFVLSIDAQNILSSLNVRQTHVNLAVKTTGTQQGGV</sequence>
<name>A0A645H7Q2_9ZZZZ</name>
<proteinExistence type="predicted"/>
<accession>A0A645H7Q2</accession>
<gene>
    <name evidence="1" type="ORF">SDC9_179782</name>
</gene>
<protein>
    <submittedName>
        <fullName evidence="1">Uncharacterized protein</fullName>
    </submittedName>
</protein>
<organism evidence="1">
    <name type="scientific">bioreactor metagenome</name>
    <dbReference type="NCBI Taxonomy" id="1076179"/>
    <lineage>
        <taxon>unclassified sequences</taxon>
        <taxon>metagenomes</taxon>
        <taxon>ecological metagenomes</taxon>
    </lineage>
</organism>
<comment type="caution">
    <text evidence="1">The sequence shown here is derived from an EMBL/GenBank/DDBJ whole genome shotgun (WGS) entry which is preliminary data.</text>
</comment>
<evidence type="ECO:0000313" key="1">
    <source>
        <dbReference type="EMBL" id="MPN32304.1"/>
    </source>
</evidence>